<evidence type="ECO:0000313" key="2">
    <source>
        <dbReference type="Proteomes" id="UP001274896"/>
    </source>
</evidence>
<keyword evidence="2" id="KW-1185">Reference proteome</keyword>
<dbReference type="Proteomes" id="UP001274896">
    <property type="component" value="Unassembled WGS sequence"/>
</dbReference>
<protein>
    <submittedName>
        <fullName evidence="1">Uncharacterized protein</fullName>
    </submittedName>
</protein>
<accession>A0AAE0V0B6</accession>
<sequence>MQLFLYKVTIPALATQYTNIHPFTPTKLCTAVDEAKIHAAEHTLQTLGLHTEGVDTSAVAAAATAAAAAAAAVAFPGYAIANTTGTLAASQLKQTLSLGQDLAAYTTYEGYPAFAVTTRGDAYGVSLPTY</sequence>
<proteinExistence type="predicted"/>
<dbReference type="AlphaFoldDB" id="A0AAE0V0B6"/>
<dbReference type="Pfam" id="PF14709">
    <property type="entry name" value="DND1_DSRM"/>
    <property type="match status" value="1"/>
</dbReference>
<reference evidence="1" key="1">
    <citation type="submission" date="2023-06" db="EMBL/GenBank/DDBJ databases">
        <title>Male Hemibagrus guttatus genome.</title>
        <authorList>
            <person name="Bian C."/>
        </authorList>
    </citation>
    <scope>NUCLEOTIDE SEQUENCE</scope>
    <source>
        <strain evidence="1">Male_cb2023</strain>
        <tissue evidence="1">Muscle</tissue>
    </source>
</reference>
<organism evidence="1 2">
    <name type="scientific">Hemibagrus guttatus</name>
    <dbReference type="NCBI Taxonomy" id="175788"/>
    <lineage>
        <taxon>Eukaryota</taxon>
        <taxon>Metazoa</taxon>
        <taxon>Chordata</taxon>
        <taxon>Craniata</taxon>
        <taxon>Vertebrata</taxon>
        <taxon>Euteleostomi</taxon>
        <taxon>Actinopterygii</taxon>
        <taxon>Neopterygii</taxon>
        <taxon>Teleostei</taxon>
        <taxon>Ostariophysi</taxon>
        <taxon>Siluriformes</taxon>
        <taxon>Bagridae</taxon>
        <taxon>Hemibagrus</taxon>
    </lineage>
</organism>
<comment type="caution">
    <text evidence="1">The sequence shown here is derived from an EMBL/GenBank/DDBJ whole genome shotgun (WGS) entry which is preliminary data.</text>
</comment>
<dbReference type="EMBL" id="JAUCMX010000012">
    <property type="protein sequence ID" value="KAK3528755.1"/>
    <property type="molecule type" value="Genomic_DNA"/>
</dbReference>
<evidence type="ECO:0000313" key="1">
    <source>
        <dbReference type="EMBL" id="KAK3528755.1"/>
    </source>
</evidence>
<name>A0AAE0V0B6_9TELE</name>
<gene>
    <name evidence="1" type="ORF">QTP70_011195</name>
</gene>